<proteinExistence type="predicted"/>
<feature type="transmembrane region" description="Helical" evidence="1">
    <location>
        <begin position="42"/>
        <end position="65"/>
    </location>
</feature>
<reference evidence="2 3" key="1">
    <citation type="submission" date="2019-01" db="EMBL/GenBank/DDBJ databases">
        <authorList>
            <person name="Li J."/>
        </authorList>
    </citation>
    <scope>NUCLEOTIDE SEQUENCE [LARGE SCALE GENOMIC DNA]</scope>
    <source>
        <strain evidence="2 3">CCUG 35506</strain>
    </source>
</reference>
<evidence type="ECO:0000313" key="3">
    <source>
        <dbReference type="Proteomes" id="UP000292935"/>
    </source>
</evidence>
<accession>A0A4V1QS94</accession>
<evidence type="ECO:0008006" key="4">
    <source>
        <dbReference type="Google" id="ProtNLM"/>
    </source>
</evidence>
<gene>
    <name evidence="2" type="ORF">ESP57_13750</name>
</gene>
<keyword evidence="1" id="KW-0472">Membrane</keyword>
<dbReference type="OrthoDB" id="4570818at2"/>
<evidence type="ECO:0000313" key="2">
    <source>
        <dbReference type="EMBL" id="RXZ47603.1"/>
    </source>
</evidence>
<dbReference type="EMBL" id="SDPO01000003">
    <property type="protein sequence ID" value="RXZ47603.1"/>
    <property type="molecule type" value="Genomic_DNA"/>
</dbReference>
<feature type="transmembrane region" description="Helical" evidence="1">
    <location>
        <begin position="142"/>
        <end position="169"/>
    </location>
</feature>
<organism evidence="2 3">
    <name type="scientific">Agromyces fucosus</name>
    <dbReference type="NCBI Taxonomy" id="41985"/>
    <lineage>
        <taxon>Bacteria</taxon>
        <taxon>Bacillati</taxon>
        <taxon>Actinomycetota</taxon>
        <taxon>Actinomycetes</taxon>
        <taxon>Micrococcales</taxon>
        <taxon>Microbacteriaceae</taxon>
        <taxon>Agromyces</taxon>
    </lineage>
</organism>
<comment type="caution">
    <text evidence="2">The sequence shown here is derived from an EMBL/GenBank/DDBJ whole genome shotgun (WGS) entry which is preliminary data.</text>
</comment>
<keyword evidence="1" id="KW-0812">Transmembrane</keyword>
<sequence length="201" mass="20813">MIDALQDFTTSLPSFLQWFGVMLISAIPFVESYFGSVVGVLIGLPTALAIGVAVIGNVISMLIFVMTAHGVRGKVVAGKAVRSKVSSTGARGGSGVSGSATHGSAGVHQAASGVAVDAAPVETDELAESPRREKLRRMFDKYGVAGVSLIGQTFLPSQITSAAMVSFGANRNTVIFWQIISIVLWGVVFGVLATLGVSLSR</sequence>
<feature type="transmembrane region" description="Helical" evidence="1">
    <location>
        <begin position="175"/>
        <end position="199"/>
    </location>
</feature>
<feature type="transmembrane region" description="Helical" evidence="1">
    <location>
        <begin position="12"/>
        <end position="30"/>
    </location>
</feature>
<protein>
    <recommendedName>
        <fullName evidence="4">Small multidrug efflux protein</fullName>
    </recommendedName>
</protein>
<dbReference type="AlphaFoldDB" id="A0A4V1QS94"/>
<name>A0A4V1QS94_9MICO</name>
<dbReference type="Proteomes" id="UP000292935">
    <property type="component" value="Unassembled WGS sequence"/>
</dbReference>
<dbReference type="RefSeq" id="WP_129231991.1">
    <property type="nucleotide sequence ID" value="NZ_SDPO01000003.1"/>
</dbReference>
<keyword evidence="3" id="KW-1185">Reference proteome</keyword>
<keyword evidence="1" id="KW-1133">Transmembrane helix</keyword>
<evidence type="ECO:0000256" key="1">
    <source>
        <dbReference type="SAM" id="Phobius"/>
    </source>
</evidence>